<sequence>MAPPLTRSLAWADEGTDIFARVLSGLADEELRAPSRLEGWSRAHVVAHAAANAEALCNLVAWARTGVETPMYASREQRDADIETGSRRTAPELRDWFTTSAAALRADLDELSQEQWEHRVRTGQGRMVEATQVPWMRAREVLIHAVDLGAGVSFADLPEGFLHDLVDDVVAQRTAAVAEGGHPVLWLHDEAGERTWRIGEPDDPPASPEARGTAAELAAYLTGRGDAGSAPALPRWL</sequence>
<gene>
    <name evidence="2" type="ORF">ACFFN0_09745</name>
</gene>
<name>A0ABV5V3F0_9MICO</name>
<dbReference type="Gene3D" id="3.30.1050.20">
    <property type="match status" value="1"/>
</dbReference>
<protein>
    <submittedName>
        <fullName evidence="2">Maleylpyruvate isomerase family mycothiol-dependent enzyme</fullName>
    </submittedName>
</protein>
<evidence type="ECO:0000313" key="2">
    <source>
        <dbReference type="EMBL" id="MFB9732325.1"/>
    </source>
</evidence>
<evidence type="ECO:0000259" key="1">
    <source>
        <dbReference type="Pfam" id="PF11716"/>
    </source>
</evidence>
<dbReference type="InterPro" id="IPR034660">
    <property type="entry name" value="DinB/YfiT-like"/>
</dbReference>
<dbReference type="InterPro" id="IPR017517">
    <property type="entry name" value="Maleyloyr_isom"/>
</dbReference>
<comment type="caution">
    <text evidence="2">The sequence shown here is derived from an EMBL/GenBank/DDBJ whole genome shotgun (WGS) entry which is preliminary data.</text>
</comment>
<keyword evidence="3" id="KW-1185">Reference proteome</keyword>
<accession>A0ABV5V3F0</accession>
<dbReference type="GO" id="GO:0016853">
    <property type="term" value="F:isomerase activity"/>
    <property type="evidence" value="ECO:0007669"/>
    <property type="project" value="UniProtKB-KW"/>
</dbReference>
<feature type="domain" description="Mycothiol-dependent maleylpyruvate isomerase metal-binding" evidence="1">
    <location>
        <begin position="14"/>
        <end position="148"/>
    </location>
</feature>
<dbReference type="Gene3D" id="1.20.120.450">
    <property type="entry name" value="dinb family like domain"/>
    <property type="match status" value="1"/>
</dbReference>
<evidence type="ECO:0000313" key="3">
    <source>
        <dbReference type="Proteomes" id="UP001589613"/>
    </source>
</evidence>
<keyword evidence="2" id="KW-0413">Isomerase</keyword>
<dbReference type="InterPro" id="IPR024344">
    <property type="entry name" value="MDMPI_metal-binding"/>
</dbReference>
<dbReference type="InterPro" id="IPR036527">
    <property type="entry name" value="SCP2_sterol-bd_dom_sf"/>
</dbReference>
<dbReference type="Proteomes" id="UP001589613">
    <property type="component" value="Unassembled WGS sequence"/>
</dbReference>
<dbReference type="Pfam" id="PF11716">
    <property type="entry name" value="MDMPI_N"/>
    <property type="match status" value="1"/>
</dbReference>
<dbReference type="NCBIfam" id="TIGR03083">
    <property type="entry name" value="maleylpyruvate isomerase family mycothiol-dependent enzyme"/>
    <property type="match status" value="1"/>
</dbReference>
<reference evidence="2 3" key="1">
    <citation type="submission" date="2024-09" db="EMBL/GenBank/DDBJ databases">
        <authorList>
            <person name="Sun Q."/>
            <person name="Mori K."/>
        </authorList>
    </citation>
    <scope>NUCLEOTIDE SEQUENCE [LARGE SCALE GENOMIC DNA]</scope>
    <source>
        <strain evidence="2 3">JCM 12763</strain>
    </source>
</reference>
<organism evidence="2 3">
    <name type="scientific">Ornithinimicrobium kibberense</name>
    <dbReference type="NCBI Taxonomy" id="282060"/>
    <lineage>
        <taxon>Bacteria</taxon>
        <taxon>Bacillati</taxon>
        <taxon>Actinomycetota</taxon>
        <taxon>Actinomycetes</taxon>
        <taxon>Micrococcales</taxon>
        <taxon>Ornithinimicrobiaceae</taxon>
        <taxon>Ornithinimicrobium</taxon>
    </lineage>
</organism>
<dbReference type="SUPFAM" id="SSF109854">
    <property type="entry name" value="DinB/YfiT-like putative metalloenzymes"/>
    <property type="match status" value="1"/>
</dbReference>
<dbReference type="EMBL" id="JBHMAX010000017">
    <property type="protein sequence ID" value="MFB9732325.1"/>
    <property type="molecule type" value="Genomic_DNA"/>
</dbReference>
<proteinExistence type="predicted"/>
<dbReference type="RefSeq" id="WP_141338535.1">
    <property type="nucleotide sequence ID" value="NZ_JBHMAX010000017.1"/>
</dbReference>
<dbReference type="SUPFAM" id="SSF55718">
    <property type="entry name" value="SCP-like"/>
    <property type="match status" value="1"/>
</dbReference>